<feature type="compositionally biased region" description="Low complexity" evidence="6">
    <location>
        <begin position="358"/>
        <end position="503"/>
    </location>
</feature>
<dbReference type="Pfam" id="PF01607">
    <property type="entry name" value="CBM_14"/>
    <property type="match status" value="5"/>
</dbReference>
<feature type="domain" description="Chitin-binding type-2" evidence="8">
    <location>
        <begin position="228"/>
        <end position="285"/>
    </location>
</feature>
<dbReference type="RefSeq" id="XP_016991144.2">
    <property type="nucleotide sequence ID" value="XM_017135655.2"/>
</dbReference>
<dbReference type="SMART" id="SM00494">
    <property type="entry name" value="ChtBD2"/>
    <property type="match status" value="5"/>
</dbReference>
<evidence type="ECO:0000256" key="3">
    <source>
        <dbReference type="ARBA" id="ARBA00022737"/>
    </source>
</evidence>
<gene>
    <name evidence="9" type="primary">LOC108053079</name>
</gene>
<keyword evidence="5" id="KW-0325">Glycoprotein</keyword>
<dbReference type="InterPro" id="IPR002557">
    <property type="entry name" value="Chitin-bd_dom"/>
</dbReference>
<feature type="signal peptide" evidence="7">
    <location>
        <begin position="1"/>
        <end position="24"/>
    </location>
</feature>
<organism evidence="9">
    <name type="scientific">Drosophila rhopaloa</name>
    <name type="common">Fruit fly</name>
    <dbReference type="NCBI Taxonomy" id="1041015"/>
    <lineage>
        <taxon>Eukaryota</taxon>
        <taxon>Metazoa</taxon>
        <taxon>Ecdysozoa</taxon>
        <taxon>Arthropoda</taxon>
        <taxon>Hexapoda</taxon>
        <taxon>Insecta</taxon>
        <taxon>Pterygota</taxon>
        <taxon>Neoptera</taxon>
        <taxon>Endopterygota</taxon>
        <taxon>Diptera</taxon>
        <taxon>Brachycera</taxon>
        <taxon>Muscomorpha</taxon>
        <taxon>Ephydroidea</taxon>
        <taxon>Drosophilidae</taxon>
        <taxon>Drosophila</taxon>
        <taxon>Sophophora</taxon>
    </lineage>
</organism>
<dbReference type="GO" id="GO:0008061">
    <property type="term" value="F:chitin binding"/>
    <property type="evidence" value="ECO:0007669"/>
    <property type="project" value="UniProtKB-KW"/>
</dbReference>
<feature type="domain" description="Chitin-binding type-2" evidence="8">
    <location>
        <begin position="286"/>
        <end position="342"/>
    </location>
</feature>
<dbReference type="GeneID" id="108053079"/>
<dbReference type="InterPro" id="IPR036508">
    <property type="entry name" value="Chitin-bd_dom_sf"/>
</dbReference>
<evidence type="ECO:0000256" key="2">
    <source>
        <dbReference type="ARBA" id="ARBA00022729"/>
    </source>
</evidence>
<dbReference type="PANTHER" id="PTHR23301">
    <property type="entry name" value="CHITIN BINDING PERITROPHIN-A"/>
    <property type="match status" value="1"/>
</dbReference>
<evidence type="ECO:0000256" key="4">
    <source>
        <dbReference type="ARBA" id="ARBA00023157"/>
    </source>
</evidence>
<feature type="domain" description="Chitin-binding type-2" evidence="8">
    <location>
        <begin position="88"/>
        <end position="145"/>
    </location>
</feature>
<dbReference type="RefSeq" id="XP_016991144.1">
    <property type="nucleotide sequence ID" value="XM_017135655.1"/>
</dbReference>
<dbReference type="GO" id="GO:0005576">
    <property type="term" value="C:extracellular region"/>
    <property type="evidence" value="ECO:0007669"/>
    <property type="project" value="InterPro"/>
</dbReference>
<dbReference type="OrthoDB" id="6020543at2759"/>
<dbReference type="InterPro" id="IPR051940">
    <property type="entry name" value="Chitin_bind-dev_reg"/>
</dbReference>
<reference evidence="9" key="1">
    <citation type="submission" date="2025-08" db="UniProtKB">
        <authorList>
            <consortium name="RefSeq"/>
        </authorList>
    </citation>
    <scope>IDENTIFICATION</scope>
</reference>
<evidence type="ECO:0000256" key="1">
    <source>
        <dbReference type="ARBA" id="ARBA00022669"/>
    </source>
</evidence>
<feature type="chain" id="PRO_5028159388" evidence="7">
    <location>
        <begin position="25"/>
        <end position="503"/>
    </location>
</feature>
<keyword evidence="2 7" id="KW-0732">Signal</keyword>
<dbReference type="PROSITE" id="PS50940">
    <property type="entry name" value="CHIT_BIND_II"/>
    <property type="match status" value="5"/>
</dbReference>
<dbReference type="PANTHER" id="PTHR23301:SF106">
    <property type="entry name" value="CHITIN-BINDING TYPE-2 DOMAIN-CONTAINING PROTEIN-RELATED"/>
    <property type="match status" value="1"/>
</dbReference>
<dbReference type="PROSITE" id="PS51257">
    <property type="entry name" value="PROKAR_LIPOPROTEIN"/>
    <property type="match status" value="1"/>
</dbReference>
<feature type="region of interest" description="Disordered" evidence="6">
    <location>
        <begin position="354"/>
        <end position="503"/>
    </location>
</feature>
<accession>A0A6P4FNS6</accession>
<dbReference type="SUPFAM" id="SSF57625">
    <property type="entry name" value="Invertebrate chitin-binding proteins"/>
    <property type="match status" value="5"/>
</dbReference>
<feature type="domain" description="Chitin-binding type-2" evidence="8">
    <location>
        <begin position="29"/>
        <end position="86"/>
    </location>
</feature>
<dbReference type="AlphaFoldDB" id="A0A6P4FNS6"/>
<keyword evidence="1" id="KW-0147">Chitin-binding</keyword>
<evidence type="ECO:0000256" key="5">
    <source>
        <dbReference type="ARBA" id="ARBA00023180"/>
    </source>
</evidence>
<evidence type="ECO:0000313" key="9">
    <source>
        <dbReference type="RefSeq" id="XP_016991144.1"/>
    </source>
</evidence>
<evidence type="ECO:0000256" key="6">
    <source>
        <dbReference type="SAM" id="MobiDB-lite"/>
    </source>
</evidence>
<name>A0A6P4FNS6_DRORH</name>
<keyword evidence="4" id="KW-1015">Disulfide bond</keyword>
<evidence type="ECO:0000259" key="8">
    <source>
        <dbReference type="PROSITE" id="PS50940"/>
    </source>
</evidence>
<keyword evidence="3" id="KW-0677">Repeat</keyword>
<sequence>MGGQKGSIIAALALLVACAAPATADLNVTALCLLVRSGSYVASQTECSTYYQCQGSQVTTLTCPTGYYFDKNAQQCTGTVPSTCIDSNNPCQGKAVGSFAGTTTSCGGYYYCGSSGAVRGNCPAGENFNPTTMACVYANNYPCRTSSDSDTAASVVTLNLCNLVKNGVYFGSPSNCSGWNFCQDNVLRSGSCAKGFVYNVAASNCGYQTISSCSQVTNDPSLTGAAVPTICSKAGSMIKATACNQYYMCSASGSYQLMTCPSGYYYDTISEACVTRMLARNDCDRCVGTTASFVNAYSASNCSDYLYCVNGVQKDVETCPTGYYFNENSGACVNGEEPQFRCCNPLGNTGIATTAAPSTSTNGTSSGSSSTGTSSGSSSTGTSSGSSSTGTSSGSSSTGTSSGSSSTGTSSGSSSTGTSSGSSSTGTSSGSSSTGTSSGSSSTGTSSGSSSTGSSTDTSSGKTDGTSTDTSSAKTDGTSTDTSSAKSDGTSTGTSSGTSTSTK</sequence>
<dbReference type="Gene3D" id="2.170.140.10">
    <property type="entry name" value="Chitin binding domain"/>
    <property type="match status" value="2"/>
</dbReference>
<protein>
    <submittedName>
        <fullName evidence="9">Peritrophin-48</fullName>
    </submittedName>
</protein>
<evidence type="ECO:0000256" key="7">
    <source>
        <dbReference type="SAM" id="SignalP"/>
    </source>
</evidence>
<proteinExistence type="predicted"/>
<feature type="domain" description="Chitin-binding type-2" evidence="8">
    <location>
        <begin position="158"/>
        <end position="215"/>
    </location>
</feature>